<organism evidence="4 5">
    <name type="scientific">Cereibacter ovatus</name>
    <dbReference type="NCBI Taxonomy" id="439529"/>
    <lineage>
        <taxon>Bacteria</taxon>
        <taxon>Pseudomonadati</taxon>
        <taxon>Pseudomonadota</taxon>
        <taxon>Alphaproteobacteria</taxon>
        <taxon>Rhodobacterales</taxon>
        <taxon>Paracoccaceae</taxon>
        <taxon>Cereibacter</taxon>
    </lineage>
</organism>
<proteinExistence type="predicted"/>
<evidence type="ECO:0000256" key="1">
    <source>
        <dbReference type="ARBA" id="ARBA00022729"/>
    </source>
</evidence>
<evidence type="ECO:0000259" key="3">
    <source>
        <dbReference type="Pfam" id="PF13505"/>
    </source>
</evidence>
<dbReference type="Proteomes" id="UP000219467">
    <property type="component" value="Unassembled WGS sequence"/>
</dbReference>
<dbReference type="InterPro" id="IPR027385">
    <property type="entry name" value="Beta-barrel_OMP"/>
</dbReference>
<dbReference type="AlphaFoldDB" id="A0A285CJA4"/>
<keyword evidence="5" id="KW-1185">Reference proteome</keyword>
<reference evidence="5" key="1">
    <citation type="submission" date="2017-08" db="EMBL/GenBank/DDBJ databases">
        <authorList>
            <person name="Varghese N."/>
            <person name="Submissions S."/>
        </authorList>
    </citation>
    <scope>NUCLEOTIDE SEQUENCE [LARGE SCALE GENOMIC DNA]</scope>
    <source>
        <strain evidence="5">JA234</strain>
    </source>
</reference>
<dbReference type="Gene3D" id="2.40.160.20">
    <property type="match status" value="1"/>
</dbReference>
<dbReference type="OrthoDB" id="268975at2"/>
<dbReference type="InterPro" id="IPR011250">
    <property type="entry name" value="OMP/PagP_B-barrel"/>
</dbReference>
<evidence type="ECO:0000256" key="2">
    <source>
        <dbReference type="SAM" id="SignalP"/>
    </source>
</evidence>
<evidence type="ECO:0000313" key="4">
    <source>
        <dbReference type="EMBL" id="SNX67677.1"/>
    </source>
</evidence>
<feature type="chain" id="PRO_5012153850" evidence="2">
    <location>
        <begin position="20"/>
        <end position="197"/>
    </location>
</feature>
<dbReference type="Pfam" id="PF13505">
    <property type="entry name" value="OMP_b-brl"/>
    <property type="match status" value="1"/>
</dbReference>
<name>A0A285CJA4_9RHOB</name>
<dbReference type="EMBL" id="OAOQ01000001">
    <property type="protein sequence ID" value="SNX67677.1"/>
    <property type="molecule type" value="Genomic_DNA"/>
</dbReference>
<keyword evidence="1 2" id="KW-0732">Signal</keyword>
<gene>
    <name evidence="4" type="ORF">SAMN05878503_101314</name>
</gene>
<dbReference type="SUPFAM" id="SSF56925">
    <property type="entry name" value="OMPA-like"/>
    <property type="match status" value="1"/>
</dbReference>
<feature type="domain" description="Outer membrane protein beta-barrel" evidence="3">
    <location>
        <begin position="33"/>
        <end position="197"/>
    </location>
</feature>
<evidence type="ECO:0000313" key="5">
    <source>
        <dbReference type="Proteomes" id="UP000219467"/>
    </source>
</evidence>
<dbReference type="RefSeq" id="WP_097028912.1">
    <property type="nucleotide sequence ID" value="NZ_OAOQ01000001.1"/>
</dbReference>
<accession>A0A285CJA4</accession>
<sequence length="197" mass="20544">MKRIAAIALGGLLATPALAGGPVNVVEEPAVAPAPVMAAPSIDWTGFYAGGELGYGDVDTGGVLGDGDGPVGGILAGYRYDFGRAVVGAELSYDITGGDLDGYEVDNLARLKLMAGGEVGERGLLYATAGSAWADISAPDGDDLSDNGWFYGIGYDHMLNDQWFLGAELLRHEFNDFDDTGADVDANTLQLRAAYRF</sequence>
<feature type="signal peptide" evidence="2">
    <location>
        <begin position="1"/>
        <end position="19"/>
    </location>
</feature>
<protein>
    <submittedName>
        <fullName evidence="4">Opacity protein-like surface antigen</fullName>
    </submittedName>
</protein>